<feature type="transmembrane region" description="Helical" evidence="1">
    <location>
        <begin position="72"/>
        <end position="96"/>
    </location>
</feature>
<evidence type="ECO:0000256" key="1">
    <source>
        <dbReference type="SAM" id="Phobius"/>
    </source>
</evidence>
<protein>
    <submittedName>
        <fullName evidence="2">Uncharacterized protein</fullName>
    </submittedName>
</protein>
<keyword evidence="1" id="KW-0812">Transmembrane</keyword>
<reference evidence="3" key="1">
    <citation type="journal article" date="2019" name="Int. J. Syst. Evol. Microbiol.">
        <title>The Global Catalogue of Microorganisms (GCM) 10K type strain sequencing project: providing services to taxonomists for standard genome sequencing and annotation.</title>
        <authorList>
            <consortium name="The Broad Institute Genomics Platform"/>
            <consortium name="The Broad Institute Genome Sequencing Center for Infectious Disease"/>
            <person name="Wu L."/>
            <person name="Ma J."/>
        </authorList>
    </citation>
    <scope>NUCLEOTIDE SEQUENCE [LARGE SCALE GENOMIC DNA]</scope>
    <source>
        <strain evidence="3">NBRC 108894</strain>
    </source>
</reference>
<gene>
    <name evidence="2" type="ORF">GCM10025881_26230</name>
</gene>
<organism evidence="2 3">
    <name type="scientific">Pseudolysinimonas kribbensis</name>
    <dbReference type="NCBI Taxonomy" id="433641"/>
    <lineage>
        <taxon>Bacteria</taxon>
        <taxon>Bacillati</taxon>
        <taxon>Actinomycetota</taxon>
        <taxon>Actinomycetes</taxon>
        <taxon>Micrococcales</taxon>
        <taxon>Microbacteriaceae</taxon>
        <taxon>Pseudolysinimonas</taxon>
    </lineage>
</organism>
<evidence type="ECO:0000313" key="3">
    <source>
        <dbReference type="Proteomes" id="UP001157034"/>
    </source>
</evidence>
<proteinExistence type="predicted"/>
<sequence>MAAGIDGIIMIAGAAIVIFAAKDFVGPFQGFLITLGVPIAAWGGIFLADILLRRRDYADKELYTSRGRYGSVNGTAVILILVGTAVGWGFVVATASVSWLTWQGYFLGIIGGKDGAWAYANLGVLFALVIGFVGTLIFGRARIRRQEAATAAES</sequence>
<feature type="transmembrane region" description="Helical" evidence="1">
    <location>
        <begin position="116"/>
        <end position="138"/>
    </location>
</feature>
<feature type="transmembrane region" description="Helical" evidence="1">
    <location>
        <begin position="31"/>
        <end position="52"/>
    </location>
</feature>
<feature type="transmembrane region" description="Helical" evidence="1">
    <location>
        <begin position="7"/>
        <end position="25"/>
    </location>
</feature>
<dbReference type="Gene3D" id="1.10.4160.10">
    <property type="entry name" value="Hydantoin permease"/>
    <property type="match status" value="1"/>
</dbReference>
<name>A0ABQ6K8U7_9MICO</name>
<dbReference type="Proteomes" id="UP001157034">
    <property type="component" value="Unassembled WGS sequence"/>
</dbReference>
<keyword evidence="3" id="KW-1185">Reference proteome</keyword>
<evidence type="ECO:0000313" key="2">
    <source>
        <dbReference type="EMBL" id="GMA95799.1"/>
    </source>
</evidence>
<dbReference type="EMBL" id="BSVB01000001">
    <property type="protein sequence ID" value="GMA95799.1"/>
    <property type="molecule type" value="Genomic_DNA"/>
</dbReference>
<keyword evidence="1" id="KW-1133">Transmembrane helix</keyword>
<accession>A0ABQ6K8U7</accession>
<comment type="caution">
    <text evidence="2">The sequence shown here is derived from an EMBL/GenBank/DDBJ whole genome shotgun (WGS) entry which is preliminary data.</text>
</comment>
<keyword evidence="1" id="KW-0472">Membrane</keyword>